<sequence length="64" mass="7385">MVMCIIMMLLGQSTSPWEAFAELLAMGKTLEDFHVGSNYKQLKWHWSPIAYNGPALYKMIPHRT</sequence>
<name>A0AAD6M939_9ROSI</name>
<dbReference type="EMBL" id="JAQIZT010000010">
    <property type="protein sequence ID" value="KAJ6981223.1"/>
    <property type="molecule type" value="Genomic_DNA"/>
</dbReference>
<evidence type="ECO:0000313" key="3">
    <source>
        <dbReference type="Proteomes" id="UP001164929"/>
    </source>
</evidence>
<accession>A0AAD6M939</accession>
<comment type="caution">
    <text evidence="2">The sequence shown here is derived from an EMBL/GenBank/DDBJ whole genome shotgun (WGS) entry which is preliminary data.</text>
</comment>
<dbReference type="Proteomes" id="UP001164929">
    <property type="component" value="Chromosome 10"/>
</dbReference>
<feature type="chain" id="PRO_5042064576" evidence="1">
    <location>
        <begin position="20"/>
        <end position="64"/>
    </location>
</feature>
<organism evidence="2 3">
    <name type="scientific">Populus alba x Populus x berolinensis</name>
    <dbReference type="NCBI Taxonomy" id="444605"/>
    <lineage>
        <taxon>Eukaryota</taxon>
        <taxon>Viridiplantae</taxon>
        <taxon>Streptophyta</taxon>
        <taxon>Embryophyta</taxon>
        <taxon>Tracheophyta</taxon>
        <taxon>Spermatophyta</taxon>
        <taxon>Magnoliopsida</taxon>
        <taxon>eudicotyledons</taxon>
        <taxon>Gunneridae</taxon>
        <taxon>Pentapetalae</taxon>
        <taxon>rosids</taxon>
        <taxon>fabids</taxon>
        <taxon>Malpighiales</taxon>
        <taxon>Salicaceae</taxon>
        <taxon>Saliceae</taxon>
        <taxon>Populus</taxon>
    </lineage>
</organism>
<dbReference type="AlphaFoldDB" id="A0AAD6M939"/>
<keyword evidence="3" id="KW-1185">Reference proteome</keyword>
<keyword evidence="1" id="KW-0732">Signal</keyword>
<reference evidence="2" key="1">
    <citation type="journal article" date="2023" name="Mol. Ecol. Resour.">
        <title>Chromosome-level genome assembly of a triploid poplar Populus alba 'Berolinensis'.</title>
        <authorList>
            <person name="Chen S."/>
            <person name="Yu Y."/>
            <person name="Wang X."/>
            <person name="Wang S."/>
            <person name="Zhang T."/>
            <person name="Zhou Y."/>
            <person name="He R."/>
            <person name="Meng N."/>
            <person name="Wang Y."/>
            <person name="Liu W."/>
            <person name="Liu Z."/>
            <person name="Liu J."/>
            <person name="Guo Q."/>
            <person name="Huang H."/>
            <person name="Sederoff R.R."/>
            <person name="Wang G."/>
            <person name="Qu G."/>
            <person name="Chen S."/>
        </authorList>
    </citation>
    <scope>NUCLEOTIDE SEQUENCE</scope>
    <source>
        <strain evidence="2">SC-2020</strain>
    </source>
</reference>
<feature type="signal peptide" evidence="1">
    <location>
        <begin position="1"/>
        <end position="19"/>
    </location>
</feature>
<evidence type="ECO:0000313" key="2">
    <source>
        <dbReference type="EMBL" id="KAJ6981223.1"/>
    </source>
</evidence>
<evidence type="ECO:0000256" key="1">
    <source>
        <dbReference type="SAM" id="SignalP"/>
    </source>
</evidence>
<gene>
    <name evidence="2" type="ORF">NC653_024582</name>
</gene>
<proteinExistence type="predicted"/>
<protein>
    <submittedName>
        <fullName evidence="2">Uncharacterized protein</fullName>
    </submittedName>
</protein>